<organism evidence="2 3">
    <name type="scientific">Symbiodinium microadriaticum</name>
    <name type="common">Dinoflagellate</name>
    <name type="synonym">Zooxanthella microadriatica</name>
    <dbReference type="NCBI Taxonomy" id="2951"/>
    <lineage>
        <taxon>Eukaryota</taxon>
        <taxon>Sar</taxon>
        <taxon>Alveolata</taxon>
        <taxon>Dinophyceae</taxon>
        <taxon>Suessiales</taxon>
        <taxon>Symbiodiniaceae</taxon>
        <taxon>Symbiodinium</taxon>
    </lineage>
</organism>
<dbReference type="OMA" id="HAVMADK"/>
<proteinExistence type="predicted"/>
<evidence type="ECO:0000313" key="3">
    <source>
        <dbReference type="Proteomes" id="UP000186817"/>
    </source>
</evidence>
<comment type="caution">
    <text evidence="2">The sequence shown here is derived from an EMBL/GenBank/DDBJ whole genome shotgun (WGS) entry which is preliminary data.</text>
</comment>
<dbReference type="EMBL" id="LSRX01002069">
    <property type="protein sequence ID" value="OLP76295.1"/>
    <property type="molecule type" value="Genomic_DNA"/>
</dbReference>
<feature type="compositionally biased region" description="Basic and acidic residues" evidence="1">
    <location>
        <begin position="152"/>
        <end position="176"/>
    </location>
</feature>
<protein>
    <submittedName>
        <fullName evidence="2">Reticulocyte-binding protein 2-like a</fullName>
    </submittedName>
</protein>
<dbReference type="Proteomes" id="UP000186817">
    <property type="component" value="Unassembled WGS sequence"/>
</dbReference>
<name>A0A1Q9C039_SYMMI</name>
<feature type="region of interest" description="Disordered" evidence="1">
    <location>
        <begin position="152"/>
        <end position="214"/>
    </location>
</feature>
<dbReference type="OrthoDB" id="435982at2759"/>
<gene>
    <name evidence="2" type="ORF">AK812_SmicGene43790</name>
</gene>
<feature type="compositionally biased region" description="Basic and acidic residues" evidence="1">
    <location>
        <begin position="190"/>
        <end position="204"/>
    </location>
</feature>
<reference evidence="2 3" key="1">
    <citation type="submission" date="2016-02" db="EMBL/GenBank/DDBJ databases">
        <title>Genome analysis of coral dinoflagellate symbionts highlights evolutionary adaptations to a symbiotic lifestyle.</title>
        <authorList>
            <person name="Aranda M."/>
            <person name="Li Y."/>
            <person name="Liew Y.J."/>
            <person name="Baumgarten S."/>
            <person name="Simakov O."/>
            <person name="Wilson M."/>
            <person name="Piel J."/>
            <person name="Ashoor H."/>
            <person name="Bougouffa S."/>
            <person name="Bajic V.B."/>
            <person name="Ryu T."/>
            <person name="Ravasi T."/>
            <person name="Bayer T."/>
            <person name="Micklem G."/>
            <person name="Kim H."/>
            <person name="Bhak J."/>
            <person name="Lajeunesse T.C."/>
            <person name="Voolstra C.R."/>
        </authorList>
    </citation>
    <scope>NUCLEOTIDE SEQUENCE [LARGE SCALE GENOMIC DNA]</scope>
    <source>
        <strain evidence="2 3">CCMP2467</strain>
    </source>
</reference>
<evidence type="ECO:0000313" key="2">
    <source>
        <dbReference type="EMBL" id="OLP76295.1"/>
    </source>
</evidence>
<sequence length="395" mass="45595">MRWPGFSPRARLWRLPPVIQQLDLSSRLAGVELPQPPLPPVAGELRLRLEALEQLHRESREQKTSSLALELEKTRSAYLVIQTELEQKSEQQALLEREIADLRLEIDRVGQDRDGLQQALELLEESKSQALQERSHLEEECRRLSEALKASERKERQLERSKSQSKELLEQKERQLKQLQSDSRSLKATLAERERAEQAGREAQNHQTKLVAQKQREIDQLTEENRLLRVELEGFEEERSRVVVLERDTRQSQEELRQSQEELRQSEEHRQVLRRNVEELKRQHAAQLEKHRLLERDFAHLRAALKQREQAGRSLQTALTEQQRLVRVATVEEARLQAASDDASELYEPLGPVGALPSLPRVPVSFGAGFVEADMTSRRTSKASSVLEVDMTGDT</sequence>
<keyword evidence="3" id="KW-1185">Reference proteome</keyword>
<accession>A0A1Q9C039</accession>
<dbReference type="AlphaFoldDB" id="A0A1Q9C039"/>
<evidence type="ECO:0000256" key="1">
    <source>
        <dbReference type="SAM" id="MobiDB-lite"/>
    </source>
</evidence>